<evidence type="ECO:0000313" key="2">
    <source>
        <dbReference type="EMBL" id="GGI15498.1"/>
    </source>
</evidence>
<dbReference type="AlphaFoldDB" id="A0A8J3ASR4"/>
<dbReference type="Proteomes" id="UP000619536">
    <property type="component" value="Unassembled WGS sequence"/>
</dbReference>
<organism evidence="2 3">
    <name type="scientific">Galliscardovia ingluviei</name>
    <dbReference type="NCBI Taxonomy" id="1769422"/>
    <lineage>
        <taxon>Bacteria</taxon>
        <taxon>Bacillati</taxon>
        <taxon>Actinomycetota</taxon>
        <taxon>Actinomycetes</taxon>
        <taxon>Bifidobacteriales</taxon>
        <taxon>Bifidobacteriaceae</taxon>
        <taxon>Galliscardovia</taxon>
    </lineage>
</organism>
<feature type="transmembrane region" description="Helical" evidence="1">
    <location>
        <begin position="39"/>
        <end position="59"/>
    </location>
</feature>
<keyword evidence="1" id="KW-0812">Transmembrane</keyword>
<sequence>MKERTINTLIFSVSSLLLGVIFAMHAGLDGVITVTETTITGTLITMGVFGLLLALFRAVKYVIMRLRDQHTLRQQATNQQ</sequence>
<gene>
    <name evidence="2" type="ORF">GCM10007377_16200</name>
</gene>
<protein>
    <submittedName>
        <fullName evidence="2">Uncharacterized protein</fullName>
    </submittedName>
</protein>
<dbReference type="EMBL" id="BMDH01000006">
    <property type="protein sequence ID" value="GGI15498.1"/>
    <property type="molecule type" value="Genomic_DNA"/>
</dbReference>
<keyword evidence="1" id="KW-0472">Membrane</keyword>
<proteinExistence type="predicted"/>
<name>A0A8J3ASR4_9BIFI</name>
<keyword evidence="1" id="KW-1133">Transmembrane helix</keyword>
<evidence type="ECO:0000313" key="3">
    <source>
        <dbReference type="Proteomes" id="UP000619536"/>
    </source>
</evidence>
<comment type="caution">
    <text evidence="2">The sequence shown here is derived from an EMBL/GenBank/DDBJ whole genome shotgun (WGS) entry which is preliminary data.</text>
</comment>
<reference evidence="2" key="2">
    <citation type="submission" date="2020-09" db="EMBL/GenBank/DDBJ databases">
        <authorList>
            <person name="Sun Q."/>
            <person name="Sedlacek I."/>
        </authorList>
    </citation>
    <scope>NUCLEOTIDE SEQUENCE</scope>
    <source>
        <strain evidence="2">CCM 8606</strain>
    </source>
</reference>
<dbReference type="RefSeq" id="WP_188355784.1">
    <property type="nucleotide sequence ID" value="NZ_BMDH01000006.1"/>
</dbReference>
<reference evidence="2" key="1">
    <citation type="journal article" date="2014" name="Int. J. Syst. Evol. Microbiol.">
        <title>Complete genome sequence of Corynebacterium casei LMG S-19264T (=DSM 44701T), isolated from a smear-ripened cheese.</title>
        <authorList>
            <consortium name="US DOE Joint Genome Institute (JGI-PGF)"/>
            <person name="Walter F."/>
            <person name="Albersmeier A."/>
            <person name="Kalinowski J."/>
            <person name="Ruckert C."/>
        </authorList>
    </citation>
    <scope>NUCLEOTIDE SEQUENCE</scope>
    <source>
        <strain evidence="2">CCM 8606</strain>
    </source>
</reference>
<keyword evidence="3" id="KW-1185">Reference proteome</keyword>
<evidence type="ECO:0000256" key="1">
    <source>
        <dbReference type="SAM" id="Phobius"/>
    </source>
</evidence>
<accession>A0A8J3ASR4</accession>